<gene>
    <name evidence="2" type="ORF">S12H4_27776</name>
</gene>
<sequence>MTESEYYEIRMRMDIKFNKLKSKEVRLGIFTSACIIAMVLGVLTATVVGTY</sequence>
<dbReference type="EMBL" id="BARW01015879">
    <property type="protein sequence ID" value="GAI99962.1"/>
    <property type="molecule type" value="Genomic_DNA"/>
</dbReference>
<organism evidence="2">
    <name type="scientific">marine sediment metagenome</name>
    <dbReference type="NCBI Taxonomy" id="412755"/>
    <lineage>
        <taxon>unclassified sequences</taxon>
        <taxon>metagenomes</taxon>
        <taxon>ecological metagenomes</taxon>
    </lineage>
</organism>
<name>X1T3W6_9ZZZZ</name>
<keyword evidence="1" id="KW-0472">Membrane</keyword>
<comment type="caution">
    <text evidence="2">The sequence shown here is derived from an EMBL/GenBank/DDBJ whole genome shotgun (WGS) entry which is preliminary data.</text>
</comment>
<protein>
    <submittedName>
        <fullName evidence="2">Uncharacterized protein</fullName>
    </submittedName>
</protein>
<accession>X1T3W6</accession>
<keyword evidence="1" id="KW-0812">Transmembrane</keyword>
<evidence type="ECO:0000256" key="1">
    <source>
        <dbReference type="SAM" id="Phobius"/>
    </source>
</evidence>
<evidence type="ECO:0000313" key="2">
    <source>
        <dbReference type="EMBL" id="GAI99962.1"/>
    </source>
</evidence>
<feature type="transmembrane region" description="Helical" evidence="1">
    <location>
        <begin position="27"/>
        <end position="48"/>
    </location>
</feature>
<proteinExistence type="predicted"/>
<feature type="non-terminal residue" evidence="2">
    <location>
        <position position="51"/>
    </location>
</feature>
<reference evidence="2" key="1">
    <citation type="journal article" date="2014" name="Front. Microbiol.">
        <title>High frequency of phylogenetically diverse reductive dehalogenase-homologous genes in deep subseafloor sedimentary metagenomes.</title>
        <authorList>
            <person name="Kawai M."/>
            <person name="Futagami T."/>
            <person name="Toyoda A."/>
            <person name="Takaki Y."/>
            <person name="Nishi S."/>
            <person name="Hori S."/>
            <person name="Arai W."/>
            <person name="Tsubouchi T."/>
            <person name="Morono Y."/>
            <person name="Uchiyama I."/>
            <person name="Ito T."/>
            <person name="Fujiyama A."/>
            <person name="Inagaki F."/>
            <person name="Takami H."/>
        </authorList>
    </citation>
    <scope>NUCLEOTIDE SEQUENCE</scope>
    <source>
        <strain evidence="2">Expedition CK06-06</strain>
    </source>
</reference>
<dbReference type="AlphaFoldDB" id="X1T3W6"/>
<keyword evidence="1" id="KW-1133">Transmembrane helix</keyword>